<evidence type="ECO:0000313" key="1">
    <source>
        <dbReference type="EMBL" id="RLJ69827.1"/>
    </source>
</evidence>
<proteinExistence type="predicted"/>
<protein>
    <recommendedName>
        <fullName evidence="3">DUF3108 domain-containing protein</fullName>
    </recommendedName>
</protein>
<evidence type="ECO:0000313" key="2">
    <source>
        <dbReference type="Proteomes" id="UP000267841"/>
    </source>
</evidence>
<reference evidence="1 2" key="1">
    <citation type="submission" date="2018-10" db="EMBL/GenBank/DDBJ databases">
        <title>Genomic Encyclopedia of Archaeal and Bacterial Type Strains, Phase II (KMG-II): from individual species to whole genera.</title>
        <authorList>
            <person name="Goeker M."/>
        </authorList>
    </citation>
    <scope>NUCLEOTIDE SEQUENCE [LARGE SCALE GENOMIC DNA]</scope>
    <source>
        <strain evidence="1 2">DSM 16510</strain>
    </source>
</reference>
<gene>
    <name evidence="1" type="ORF">BCF55_0084</name>
</gene>
<evidence type="ECO:0008006" key="3">
    <source>
        <dbReference type="Google" id="ProtNLM"/>
    </source>
</evidence>
<dbReference type="Proteomes" id="UP000267841">
    <property type="component" value="Unassembled WGS sequence"/>
</dbReference>
<sequence length="198" mass="23309">MKVLIALQLMVFVLISFSEKNGLNPYRFKHYERYMYDYKETFRGEKATGRYEIVISISGEEYEVSISGKYREWEGVISNRFKNAEELAGFVLMKSYFDHYWLIPLTRTLFSKTLVKVLGSREVELSPGVKEIDKDTFRVVKECKFGGLEGVMMEVWHKKEVVFKLCLTPYTSLPTYVYKKTDEGNVYEIELLEYSDLK</sequence>
<name>A0A497XLS5_9AQUI</name>
<dbReference type="AlphaFoldDB" id="A0A497XLS5"/>
<organism evidence="1 2">
    <name type="scientific">Hydrogenivirga caldilitoris</name>
    <dbReference type="NCBI Taxonomy" id="246264"/>
    <lineage>
        <taxon>Bacteria</taxon>
        <taxon>Pseudomonadati</taxon>
        <taxon>Aquificota</taxon>
        <taxon>Aquificia</taxon>
        <taxon>Aquificales</taxon>
        <taxon>Aquificaceae</taxon>
        <taxon>Hydrogenivirga</taxon>
    </lineage>
</organism>
<keyword evidence="2" id="KW-1185">Reference proteome</keyword>
<comment type="caution">
    <text evidence="1">The sequence shown here is derived from an EMBL/GenBank/DDBJ whole genome shotgun (WGS) entry which is preliminary data.</text>
</comment>
<accession>A0A497XLS5</accession>
<dbReference type="EMBL" id="RCCJ01000001">
    <property type="protein sequence ID" value="RLJ69827.1"/>
    <property type="molecule type" value="Genomic_DNA"/>
</dbReference>